<dbReference type="GO" id="GO:0003824">
    <property type="term" value="F:catalytic activity"/>
    <property type="evidence" value="ECO:0007669"/>
    <property type="project" value="InterPro"/>
</dbReference>
<dbReference type="AlphaFoldDB" id="X1HH90"/>
<gene>
    <name evidence="4" type="ORF">S03H2_36088</name>
</gene>
<reference evidence="4" key="1">
    <citation type="journal article" date="2014" name="Front. Microbiol.">
        <title>High frequency of phylogenetically diverse reductive dehalogenase-homologous genes in deep subseafloor sedimentary metagenomes.</title>
        <authorList>
            <person name="Kawai M."/>
            <person name="Futagami T."/>
            <person name="Toyoda A."/>
            <person name="Takaki Y."/>
            <person name="Nishi S."/>
            <person name="Hori S."/>
            <person name="Arai W."/>
            <person name="Tsubouchi T."/>
            <person name="Morono Y."/>
            <person name="Uchiyama I."/>
            <person name="Ito T."/>
            <person name="Fujiyama A."/>
            <person name="Inagaki F."/>
            <person name="Takami H."/>
        </authorList>
    </citation>
    <scope>NUCLEOTIDE SEQUENCE</scope>
    <source>
        <strain evidence="4">Expedition CK06-06</strain>
    </source>
</reference>
<proteinExistence type="inferred from homology"/>
<dbReference type="PANTHER" id="PTHR36306:SF1">
    <property type="entry name" value="ALPHA-AMYLASE-RELATED"/>
    <property type="match status" value="1"/>
</dbReference>
<dbReference type="InterPro" id="IPR052046">
    <property type="entry name" value="GH57_Enzymes"/>
</dbReference>
<sequence length="203" mass="23671">MPGQESRVKFLFAVHSHQPVGNFDFVFREALDSCYLPFLECLRKHPKVKANLHYSGVLLEWMKENRPECLKMLRQMVESRQLEILTGGFYEPILPIIPDGDKLGQIQMLTGFIREEFGYEPVGLWLAERVWEPHLPKPLSSAGVKYLLVDDAHFKYSGLKEEQLHGYYLTEEEGYTLALFPSSKKLRYLIPFKPVGEFIKFMR</sequence>
<dbReference type="GO" id="GO:0005975">
    <property type="term" value="P:carbohydrate metabolic process"/>
    <property type="evidence" value="ECO:0007669"/>
    <property type="project" value="InterPro"/>
</dbReference>
<accession>X1HH90</accession>
<feature type="domain" description="Glycoside hydrolase family 57 N-terminal" evidence="3">
    <location>
        <begin position="12"/>
        <end position="193"/>
    </location>
</feature>
<evidence type="ECO:0000256" key="2">
    <source>
        <dbReference type="ARBA" id="ARBA00023277"/>
    </source>
</evidence>
<dbReference type="Gene3D" id="3.20.110.20">
    <property type="match status" value="1"/>
</dbReference>
<evidence type="ECO:0000259" key="3">
    <source>
        <dbReference type="Pfam" id="PF03065"/>
    </source>
</evidence>
<evidence type="ECO:0000313" key="4">
    <source>
        <dbReference type="EMBL" id="GAH53194.1"/>
    </source>
</evidence>
<dbReference type="Pfam" id="PF03065">
    <property type="entry name" value="Glyco_hydro_57"/>
    <property type="match status" value="1"/>
</dbReference>
<dbReference type="InterPro" id="IPR011330">
    <property type="entry name" value="Glyco_hydro/deAcase_b/a-brl"/>
</dbReference>
<dbReference type="EMBL" id="BARU01022127">
    <property type="protein sequence ID" value="GAH53194.1"/>
    <property type="molecule type" value="Genomic_DNA"/>
</dbReference>
<comment type="similarity">
    <text evidence="1">Belongs to the glycosyl hydrolase 57 family.</text>
</comment>
<keyword evidence="2" id="KW-0119">Carbohydrate metabolism</keyword>
<evidence type="ECO:0000256" key="1">
    <source>
        <dbReference type="ARBA" id="ARBA00006821"/>
    </source>
</evidence>
<dbReference type="InterPro" id="IPR004300">
    <property type="entry name" value="Glyco_hydro_57_N"/>
</dbReference>
<dbReference type="SUPFAM" id="SSF88713">
    <property type="entry name" value="Glycoside hydrolase/deacetylase"/>
    <property type="match status" value="1"/>
</dbReference>
<dbReference type="PANTHER" id="PTHR36306">
    <property type="entry name" value="ALPHA-AMYLASE-RELATED-RELATED"/>
    <property type="match status" value="1"/>
</dbReference>
<name>X1HH90_9ZZZZ</name>
<comment type="caution">
    <text evidence="4">The sequence shown here is derived from an EMBL/GenBank/DDBJ whole genome shotgun (WGS) entry which is preliminary data.</text>
</comment>
<feature type="non-terminal residue" evidence="4">
    <location>
        <position position="203"/>
    </location>
</feature>
<protein>
    <recommendedName>
        <fullName evidence="3">Glycoside hydrolase family 57 N-terminal domain-containing protein</fullName>
    </recommendedName>
</protein>
<organism evidence="4">
    <name type="scientific">marine sediment metagenome</name>
    <dbReference type="NCBI Taxonomy" id="412755"/>
    <lineage>
        <taxon>unclassified sequences</taxon>
        <taxon>metagenomes</taxon>
        <taxon>ecological metagenomes</taxon>
    </lineage>
</organism>